<gene>
    <name evidence="3" type="ORF">ACFQVC_09295</name>
</gene>
<organism evidence="3 4">
    <name type="scientific">Streptomyces monticola</name>
    <dbReference type="NCBI Taxonomy" id="2666263"/>
    <lineage>
        <taxon>Bacteria</taxon>
        <taxon>Bacillati</taxon>
        <taxon>Actinomycetota</taxon>
        <taxon>Actinomycetes</taxon>
        <taxon>Kitasatosporales</taxon>
        <taxon>Streptomycetaceae</taxon>
        <taxon>Streptomyces</taxon>
    </lineage>
</organism>
<accession>A0ABW2JFU0</accession>
<feature type="signal peptide" evidence="1">
    <location>
        <begin position="1"/>
        <end position="33"/>
    </location>
</feature>
<sequence>MPIRARSRVGGLAAVATAVAATAALGTAAPAHAAATDPAGAEPPLRYVALGDSYSAGSGNVPLDPSAPLACLRSTVNYPHVIAGRTAAQLTDVTCGGAQTGHFTKSQYPGVAPQLDAVTADTELVTLTIGGNDNNTFISAILACGSAGLLSLGKGNPCEKAHGDSFKRQIDDSTYPAVRESLRAIRAKAPNARVAILGYPWILPPKADPACFAKMPVAEGDVPYLRDLQAHLNRAVQRAAGETGATYVDMAPVSEGRDACKPAGTRWVEPVFFASSLAVAHPNAAGEAAMATQTLDTLGTLG</sequence>
<dbReference type="Pfam" id="PF13472">
    <property type="entry name" value="Lipase_GDSL_2"/>
    <property type="match status" value="1"/>
</dbReference>
<dbReference type="EC" id="3.1.-.-" evidence="3"/>
<dbReference type="InterPro" id="IPR037460">
    <property type="entry name" value="SEST-like"/>
</dbReference>
<feature type="chain" id="PRO_5047422367" evidence="1">
    <location>
        <begin position="34"/>
        <end position="302"/>
    </location>
</feature>
<evidence type="ECO:0000259" key="2">
    <source>
        <dbReference type="Pfam" id="PF13472"/>
    </source>
</evidence>
<dbReference type="CDD" id="cd01823">
    <property type="entry name" value="SEST_like"/>
    <property type="match status" value="1"/>
</dbReference>
<keyword evidence="1" id="KW-0732">Signal</keyword>
<dbReference type="PANTHER" id="PTHR37981:SF1">
    <property type="entry name" value="SGNH HYDROLASE-TYPE ESTERASE DOMAIN-CONTAINING PROTEIN"/>
    <property type="match status" value="1"/>
</dbReference>
<keyword evidence="3" id="KW-0378">Hydrolase</keyword>
<dbReference type="InterPro" id="IPR036514">
    <property type="entry name" value="SGNH_hydro_sf"/>
</dbReference>
<reference evidence="4" key="1">
    <citation type="journal article" date="2019" name="Int. J. Syst. Evol. Microbiol.">
        <title>The Global Catalogue of Microorganisms (GCM) 10K type strain sequencing project: providing services to taxonomists for standard genome sequencing and annotation.</title>
        <authorList>
            <consortium name="The Broad Institute Genomics Platform"/>
            <consortium name="The Broad Institute Genome Sequencing Center for Infectious Disease"/>
            <person name="Wu L."/>
            <person name="Ma J."/>
        </authorList>
    </citation>
    <scope>NUCLEOTIDE SEQUENCE [LARGE SCALE GENOMIC DNA]</scope>
    <source>
        <strain evidence="4">SYNS20</strain>
    </source>
</reference>
<evidence type="ECO:0000256" key="1">
    <source>
        <dbReference type="SAM" id="SignalP"/>
    </source>
</evidence>
<dbReference type="PANTHER" id="PTHR37981">
    <property type="entry name" value="LIPASE 2"/>
    <property type="match status" value="1"/>
</dbReference>
<evidence type="ECO:0000313" key="4">
    <source>
        <dbReference type="Proteomes" id="UP001596523"/>
    </source>
</evidence>
<dbReference type="RefSeq" id="WP_381828801.1">
    <property type="nucleotide sequence ID" value="NZ_JBHTCF010000003.1"/>
</dbReference>
<name>A0ABW2JFU0_9ACTN</name>
<keyword evidence="4" id="KW-1185">Reference proteome</keyword>
<proteinExistence type="predicted"/>
<protein>
    <submittedName>
        <fullName evidence="3">SGNH/GDSL hydrolase family protein</fullName>
        <ecNumber evidence="3">3.1.-.-</ecNumber>
    </submittedName>
</protein>
<dbReference type="InterPro" id="IPR013830">
    <property type="entry name" value="SGNH_hydro"/>
</dbReference>
<dbReference type="SUPFAM" id="SSF52266">
    <property type="entry name" value="SGNH hydrolase"/>
    <property type="match status" value="1"/>
</dbReference>
<comment type="caution">
    <text evidence="3">The sequence shown here is derived from an EMBL/GenBank/DDBJ whole genome shotgun (WGS) entry which is preliminary data.</text>
</comment>
<dbReference type="Gene3D" id="3.40.50.1110">
    <property type="entry name" value="SGNH hydrolase"/>
    <property type="match status" value="1"/>
</dbReference>
<dbReference type="GO" id="GO:0016787">
    <property type="term" value="F:hydrolase activity"/>
    <property type="evidence" value="ECO:0007669"/>
    <property type="project" value="UniProtKB-KW"/>
</dbReference>
<dbReference type="EMBL" id="JBHTCF010000003">
    <property type="protein sequence ID" value="MFC7304403.1"/>
    <property type="molecule type" value="Genomic_DNA"/>
</dbReference>
<dbReference type="Proteomes" id="UP001596523">
    <property type="component" value="Unassembled WGS sequence"/>
</dbReference>
<evidence type="ECO:0000313" key="3">
    <source>
        <dbReference type="EMBL" id="MFC7304403.1"/>
    </source>
</evidence>
<feature type="domain" description="SGNH hydrolase-type esterase" evidence="2">
    <location>
        <begin position="49"/>
        <end position="288"/>
    </location>
</feature>